<dbReference type="SMART" id="SM00342">
    <property type="entry name" value="HTH_ARAC"/>
    <property type="match status" value="1"/>
</dbReference>
<dbReference type="SUPFAM" id="SSF51215">
    <property type="entry name" value="Regulatory protein AraC"/>
    <property type="match status" value="1"/>
</dbReference>
<evidence type="ECO:0000256" key="3">
    <source>
        <dbReference type="ARBA" id="ARBA00023163"/>
    </source>
</evidence>
<name>A0A1I3R2H2_9FLAO</name>
<dbReference type="Gene3D" id="1.10.10.60">
    <property type="entry name" value="Homeodomain-like"/>
    <property type="match status" value="1"/>
</dbReference>
<dbReference type="EMBL" id="FORM01000007">
    <property type="protein sequence ID" value="SFJ40724.1"/>
    <property type="molecule type" value="Genomic_DNA"/>
</dbReference>
<keyword evidence="1" id="KW-0805">Transcription regulation</keyword>
<dbReference type="InterPro" id="IPR018060">
    <property type="entry name" value="HTH_AraC"/>
</dbReference>
<dbReference type="Gene3D" id="2.60.120.10">
    <property type="entry name" value="Jelly Rolls"/>
    <property type="match status" value="1"/>
</dbReference>
<dbReference type="STRING" id="1144750.SAMN05443431_10793"/>
<dbReference type="GO" id="GO:0043565">
    <property type="term" value="F:sequence-specific DNA binding"/>
    <property type="evidence" value="ECO:0007669"/>
    <property type="project" value="InterPro"/>
</dbReference>
<dbReference type="SUPFAM" id="SSF46689">
    <property type="entry name" value="Homeodomain-like"/>
    <property type="match status" value="1"/>
</dbReference>
<dbReference type="Pfam" id="PF02311">
    <property type="entry name" value="AraC_binding"/>
    <property type="match status" value="1"/>
</dbReference>
<dbReference type="Pfam" id="PF12833">
    <property type="entry name" value="HTH_18"/>
    <property type="match status" value="1"/>
</dbReference>
<reference evidence="6" key="1">
    <citation type="submission" date="2016-10" db="EMBL/GenBank/DDBJ databases">
        <authorList>
            <person name="Varghese N."/>
            <person name="Submissions S."/>
        </authorList>
    </citation>
    <scope>NUCLEOTIDE SEQUENCE [LARGE SCALE GENOMIC DNA]</scope>
    <source>
        <strain evidence="6">DSM 28881</strain>
    </source>
</reference>
<dbReference type="InterPro" id="IPR037923">
    <property type="entry name" value="HTH-like"/>
</dbReference>
<sequence length="294" mass="34542">MNTIPILNIEEFEEDSFSNFYSNDLSIHLKNNAQMVHKPHSHNFYLCVFFLEGTGTHEIDFSSYDVLKGSVFFLRPGQTHSWSFTSAPRGYIFFHTQEFYEFYFLNKSITQFPFYYSYENPPYLVLNETEIKNINSRFEAINIEFHKTDIYKKQKLASLINLTYIDLSRIYTTIDAKMEVLSSSYLNALSVLEQTIEAFYKTEKSAKFYADKLSITVKHLNRITKSTINKTTTQLITERVLLEAKRLIVHSKNSFSRTAETLGYNDYAHFSKLFKMKVGITPLDFKKRYEINDD</sequence>
<dbReference type="InterPro" id="IPR009057">
    <property type="entry name" value="Homeodomain-like_sf"/>
</dbReference>
<evidence type="ECO:0000256" key="2">
    <source>
        <dbReference type="ARBA" id="ARBA00023125"/>
    </source>
</evidence>
<proteinExistence type="predicted"/>
<dbReference type="RefSeq" id="WP_090840844.1">
    <property type="nucleotide sequence ID" value="NZ_FORM01000007.1"/>
</dbReference>
<evidence type="ECO:0000313" key="6">
    <source>
        <dbReference type="Proteomes" id="UP000199559"/>
    </source>
</evidence>
<keyword evidence="3" id="KW-0804">Transcription</keyword>
<dbReference type="AlphaFoldDB" id="A0A1I3R2H2"/>
<evidence type="ECO:0000259" key="4">
    <source>
        <dbReference type="PROSITE" id="PS01124"/>
    </source>
</evidence>
<dbReference type="InterPro" id="IPR014710">
    <property type="entry name" value="RmlC-like_jellyroll"/>
</dbReference>
<dbReference type="Proteomes" id="UP000199559">
    <property type="component" value="Unassembled WGS sequence"/>
</dbReference>
<evidence type="ECO:0000313" key="5">
    <source>
        <dbReference type="EMBL" id="SFJ40724.1"/>
    </source>
</evidence>
<keyword evidence="2 5" id="KW-0238">DNA-binding</keyword>
<gene>
    <name evidence="5" type="ORF">SAMN05443431_10793</name>
</gene>
<dbReference type="PROSITE" id="PS01124">
    <property type="entry name" value="HTH_ARAC_FAMILY_2"/>
    <property type="match status" value="1"/>
</dbReference>
<dbReference type="PANTHER" id="PTHR43280">
    <property type="entry name" value="ARAC-FAMILY TRANSCRIPTIONAL REGULATOR"/>
    <property type="match status" value="1"/>
</dbReference>
<dbReference type="GO" id="GO:0003700">
    <property type="term" value="F:DNA-binding transcription factor activity"/>
    <property type="evidence" value="ECO:0007669"/>
    <property type="project" value="InterPro"/>
</dbReference>
<protein>
    <submittedName>
        <fullName evidence="5">AraC-type DNA-binding protein</fullName>
    </submittedName>
</protein>
<evidence type="ECO:0000256" key="1">
    <source>
        <dbReference type="ARBA" id="ARBA00023015"/>
    </source>
</evidence>
<dbReference type="PANTHER" id="PTHR43280:SF32">
    <property type="entry name" value="TRANSCRIPTIONAL REGULATORY PROTEIN"/>
    <property type="match status" value="1"/>
</dbReference>
<feature type="domain" description="HTH araC/xylS-type" evidence="4">
    <location>
        <begin position="190"/>
        <end position="288"/>
    </location>
</feature>
<dbReference type="InterPro" id="IPR003313">
    <property type="entry name" value="AraC-bd"/>
</dbReference>
<keyword evidence="6" id="KW-1185">Reference proteome</keyword>
<accession>A0A1I3R2H2</accession>
<organism evidence="5 6">
    <name type="scientific">Olleya namhaensis</name>
    <dbReference type="NCBI Taxonomy" id="1144750"/>
    <lineage>
        <taxon>Bacteria</taxon>
        <taxon>Pseudomonadati</taxon>
        <taxon>Bacteroidota</taxon>
        <taxon>Flavobacteriia</taxon>
        <taxon>Flavobacteriales</taxon>
        <taxon>Flavobacteriaceae</taxon>
    </lineage>
</organism>